<dbReference type="Pfam" id="PF00862">
    <property type="entry name" value="GT-B_Sucrose_synth"/>
    <property type="match status" value="1"/>
</dbReference>
<dbReference type="Gene3D" id="3.10.450.330">
    <property type="match status" value="1"/>
</dbReference>
<gene>
    <name evidence="9" type="ORF">MNBD_GAMMA12-1534</name>
</gene>
<evidence type="ECO:0000259" key="8">
    <source>
        <dbReference type="Pfam" id="PF24862"/>
    </source>
</evidence>
<name>A0A3B0ZL29_9ZZZZ</name>
<feature type="domain" description="Sucrose synthase N-terminal" evidence="7">
    <location>
        <begin position="8"/>
        <end position="109"/>
    </location>
</feature>
<protein>
    <recommendedName>
        <fullName evidence="1">sucrose synthase</fullName>
        <ecNumber evidence="1">2.4.1.13</ecNumber>
    </recommendedName>
</protein>
<evidence type="ECO:0000256" key="1">
    <source>
        <dbReference type="ARBA" id="ARBA00012540"/>
    </source>
</evidence>
<dbReference type="InterPro" id="IPR000368">
    <property type="entry name" value="Sucrose_synth_GT-B1"/>
</dbReference>
<dbReference type="InterPro" id="IPR012820">
    <property type="entry name" value="Sucrose_synthase_pln/cyn"/>
</dbReference>
<dbReference type="EC" id="2.4.1.13" evidence="1"/>
<sequence length="797" mass="90644">MGSSYDFLGNKQGSIYPLLRQFLQLDKTFLSTSELSAAFDRYCISEEGSILVDTSFTNTIALVQEATTQAPWIYLSLRLTRGHWNYLRFHVEAMEYEEISAQQYLAFKEHVVLDQANINTDWLLNFDISQCQSQFPSISDDSELGQGFKFLSRSLSSLEINDPVKGQNQLLEYLLQHHYQGLPLMLNERITDLESLHTSLRFANEFLASQAPELVWKKISFQLQAFGFEPGWGDKVISVQQTIQCLNEYFLNGSQSGLEQFLTKIPTLFNILLVAPHGYLGQSAVQGLPDTGGQVIYIFDQVRALEKELMQRLQLAGLTIEPKIVIATRLLPLAQHTTCNQREERIIGSTAASILRIPFRDKKGAVINRWMSRFEGWPCLERFANDLKIESSALFGTSPDQVIGHYSDGNLVASLLAQDSKTIQCNIAYTLDQSRYQFSDVNWRELDERYHFSCQYTADIVSMNTADMIITCTQQEIAGNANSPGQYELCNRFTLPGLYRVTNGLNIRHPKFNLLPPGVNADIFFPFSEHDQRLQGLQEEITSLLYGESDSTSRGSFEDCNKRVIFTLSRLDHAKNISGLVKWFAQNEMLQQKANLLIVGGKLDLADSSLGEEQDEIRKIHRLMDKYNLDGKVRWVGRQLERNLSGELYRFISDMQGVFVQPALFESFGLTILEAMSCGLPVFATCYGGAQETLVDGVSGFLLDPLQGAESAETISRFFSQCDKDKNYWQCISKASIERVRGHYSWNHYAENFVDLTQLFQYWKKVIPFKGDSQQHYLKMFYGLQFRPLAAAMEAAE</sequence>
<keyword evidence="2" id="KW-0328">Glycosyltransferase</keyword>
<accession>A0A3B0ZL29</accession>
<dbReference type="Gene3D" id="1.20.120.1230">
    <property type="match status" value="1"/>
</dbReference>
<evidence type="ECO:0000259" key="7">
    <source>
        <dbReference type="Pfam" id="PF24861"/>
    </source>
</evidence>
<reference evidence="9" key="1">
    <citation type="submission" date="2018-06" db="EMBL/GenBank/DDBJ databases">
        <authorList>
            <person name="Zhirakovskaya E."/>
        </authorList>
    </citation>
    <scope>NUCLEOTIDE SEQUENCE</scope>
</reference>
<dbReference type="SUPFAM" id="SSF53756">
    <property type="entry name" value="UDP-Glycosyltransferase/glycogen phosphorylase"/>
    <property type="match status" value="1"/>
</dbReference>
<dbReference type="GO" id="GO:0005985">
    <property type="term" value="P:sucrose metabolic process"/>
    <property type="evidence" value="ECO:0007669"/>
    <property type="project" value="InterPro"/>
</dbReference>
<organism evidence="9">
    <name type="scientific">hydrothermal vent metagenome</name>
    <dbReference type="NCBI Taxonomy" id="652676"/>
    <lineage>
        <taxon>unclassified sequences</taxon>
        <taxon>metagenomes</taxon>
        <taxon>ecological metagenomes</taxon>
    </lineage>
</organism>
<dbReference type="Pfam" id="PF24862">
    <property type="entry name" value="SUS_EPBD"/>
    <property type="match status" value="1"/>
</dbReference>
<dbReference type="PANTHER" id="PTHR45839">
    <property type="match status" value="1"/>
</dbReference>
<evidence type="ECO:0000259" key="6">
    <source>
        <dbReference type="Pfam" id="PF00862"/>
    </source>
</evidence>
<dbReference type="GO" id="GO:0016157">
    <property type="term" value="F:sucrose synthase activity"/>
    <property type="evidence" value="ECO:0007669"/>
    <property type="project" value="UniProtKB-EC"/>
</dbReference>
<dbReference type="InterPro" id="IPR056735">
    <property type="entry name" value="SUS_N"/>
</dbReference>
<evidence type="ECO:0000256" key="4">
    <source>
        <dbReference type="ARBA" id="ARBA00049030"/>
    </source>
</evidence>
<dbReference type="Gene3D" id="3.40.50.2000">
    <property type="entry name" value="Glycogen Phosphorylase B"/>
    <property type="match status" value="2"/>
</dbReference>
<proteinExistence type="predicted"/>
<dbReference type="InterPro" id="IPR056736">
    <property type="entry name" value="SUS_EPBD"/>
</dbReference>
<dbReference type="AlphaFoldDB" id="A0A3B0ZL29"/>
<evidence type="ECO:0000256" key="2">
    <source>
        <dbReference type="ARBA" id="ARBA00022676"/>
    </source>
</evidence>
<feature type="domain" description="Sucrose synthase first GT-B" evidence="6">
    <location>
        <begin position="258"/>
        <end position="546"/>
    </location>
</feature>
<dbReference type="PANTHER" id="PTHR45839:SF7">
    <property type="entry name" value="SUCROSE SYNTHASE 1"/>
    <property type="match status" value="1"/>
</dbReference>
<dbReference type="Pfam" id="PF00534">
    <property type="entry name" value="Glycos_transf_1"/>
    <property type="match status" value="1"/>
</dbReference>
<dbReference type="Pfam" id="PF24861">
    <property type="entry name" value="SUS_N"/>
    <property type="match status" value="1"/>
</dbReference>
<evidence type="ECO:0000259" key="5">
    <source>
        <dbReference type="Pfam" id="PF00534"/>
    </source>
</evidence>
<dbReference type="NCBIfam" id="TIGR02470">
    <property type="entry name" value="sucr_synth"/>
    <property type="match status" value="1"/>
</dbReference>
<dbReference type="InterPro" id="IPR001296">
    <property type="entry name" value="Glyco_trans_1"/>
</dbReference>
<feature type="domain" description="Glycosyl transferase family 1" evidence="5">
    <location>
        <begin position="558"/>
        <end position="725"/>
    </location>
</feature>
<evidence type="ECO:0000313" key="9">
    <source>
        <dbReference type="EMBL" id="VAW81356.1"/>
    </source>
</evidence>
<dbReference type="EMBL" id="UOFL01000216">
    <property type="protein sequence ID" value="VAW81356.1"/>
    <property type="molecule type" value="Genomic_DNA"/>
</dbReference>
<comment type="catalytic activity">
    <reaction evidence="4">
        <text>an NDP-alpha-D-glucose + D-fructose = a ribonucleoside 5'-diphosphate + sucrose + H(+)</text>
        <dbReference type="Rhea" id="RHEA:16241"/>
        <dbReference type="ChEBI" id="CHEBI:15378"/>
        <dbReference type="ChEBI" id="CHEBI:17992"/>
        <dbReference type="ChEBI" id="CHEBI:37721"/>
        <dbReference type="ChEBI" id="CHEBI:57930"/>
        <dbReference type="ChEBI" id="CHEBI:76533"/>
        <dbReference type="EC" id="2.4.1.13"/>
    </reaction>
</comment>
<evidence type="ECO:0000256" key="3">
    <source>
        <dbReference type="ARBA" id="ARBA00022679"/>
    </source>
</evidence>
<feature type="domain" description="Sucrose synthase EPBD" evidence="8">
    <location>
        <begin position="146"/>
        <end position="234"/>
    </location>
</feature>
<keyword evidence="3" id="KW-0808">Transferase</keyword>